<organism evidence="1 2">
    <name type="scientific">Trichonephila clavata</name>
    <name type="common">Joro spider</name>
    <name type="synonym">Nephila clavata</name>
    <dbReference type="NCBI Taxonomy" id="2740835"/>
    <lineage>
        <taxon>Eukaryota</taxon>
        <taxon>Metazoa</taxon>
        <taxon>Ecdysozoa</taxon>
        <taxon>Arthropoda</taxon>
        <taxon>Chelicerata</taxon>
        <taxon>Arachnida</taxon>
        <taxon>Araneae</taxon>
        <taxon>Araneomorphae</taxon>
        <taxon>Entelegynae</taxon>
        <taxon>Araneoidea</taxon>
        <taxon>Nephilidae</taxon>
        <taxon>Trichonephila</taxon>
    </lineage>
</organism>
<protein>
    <submittedName>
        <fullName evidence="1">Uncharacterized protein</fullName>
    </submittedName>
</protein>
<dbReference type="EMBL" id="BMAO01031789">
    <property type="protein sequence ID" value="GFQ77657.1"/>
    <property type="molecule type" value="Genomic_DNA"/>
</dbReference>
<evidence type="ECO:0000313" key="1">
    <source>
        <dbReference type="EMBL" id="GFQ77657.1"/>
    </source>
</evidence>
<comment type="caution">
    <text evidence="1">The sequence shown here is derived from an EMBL/GenBank/DDBJ whole genome shotgun (WGS) entry which is preliminary data.</text>
</comment>
<gene>
    <name evidence="1" type="ORF">TNCT_469911</name>
</gene>
<evidence type="ECO:0000313" key="2">
    <source>
        <dbReference type="Proteomes" id="UP000887116"/>
    </source>
</evidence>
<sequence length="151" mass="17196">MTLLKSKFRDSFFTRFIRNISVQADPPTSCRNTRTSKSTSLFRKYHNVLRFTEGLFIVPVSSNSQLEPENLGFLEMGIFKSDSLIGCFGVRQKNYPFVNVSGDKLLQCHIDSHNLPIQNVLALIISMVKSVHLKCYLALHVKKNCLLADRT</sequence>
<keyword evidence="2" id="KW-1185">Reference proteome</keyword>
<proteinExistence type="predicted"/>
<name>A0A8X6HMX4_TRICU</name>
<dbReference type="AlphaFoldDB" id="A0A8X6HMX4"/>
<reference evidence="1" key="1">
    <citation type="submission" date="2020-07" db="EMBL/GenBank/DDBJ databases">
        <title>Multicomponent nature underlies the extraordinary mechanical properties of spider dragline silk.</title>
        <authorList>
            <person name="Kono N."/>
            <person name="Nakamura H."/>
            <person name="Mori M."/>
            <person name="Yoshida Y."/>
            <person name="Ohtoshi R."/>
            <person name="Malay A.D."/>
            <person name="Moran D.A.P."/>
            <person name="Tomita M."/>
            <person name="Numata K."/>
            <person name="Arakawa K."/>
        </authorList>
    </citation>
    <scope>NUCLEOTIDE SEQUENCE</scope>
</reference>
<accession>A0A8X6HMX4</accession>
<dbReference type="Proteomes" id="UP000887116">
    <property type="component" value="Unassembled WGS sequence"/>
</dbReference>